<sequence>MSPRQRCFACLDQNPPALLEAALWLAAEHDPALQPTETLAAFDELLHQVRTRLPVLPAAQLAMPLLRCLGDLDFHEDDSAPLRPQASLLHLVMRRRRGQPLALAIIALELAQRLDIPLQGVNFPGHFLVRVPGADHMLDPCSGRRLYTQDCRALLIRHFGSNRELHADNFTACDPPSMLQRMSRNLRHLHVQDDDYLAALKDAERVLLLGPPSVADHLARADIYQQLACPQAERFDVERALMLSEDGVTQLALGERLRRLGHAQPLH</sequence>
<dbReference type="AlphaFoldDB" id="A0A239CII2"/>
<dbReference type="Pfam" id="PF13369">
    <property type="entry name" value="Transglut_core2"/>
    <property type="match status" value="1"/>
</dbReference>
<feature type="domain" description="Protein SirB1 N-terminal" evidence="2">
    <location>
        <begin position="38"/>
        <end position="183"/>
    </location>
</feature>
<reference evidence="4" key="1">
    <citation type="submission" date="2017-06" db="EMBL/GenBank/DDBJ databases">
        <authorList>
            <person name="Varghese N."/>
            <person name="Submissions S."/>
        </authorList>
    </citation>
    <scope>NUCLEOTIDE SEQUENCE [LARGE SCALE GENOMIC DNA]</scope>
    <source>
        <strain evidence="4">CIP 108523</strain>
    </source>
</reference>
<dbReference type="InterPro" id="IPR032698">
    <property type="entry name" value="SirB1_N"/>
</dbReference>
<comment type="similarity">
    <text evidence="1">Belongs to the UPF0162 family.</text>
</comment>
<accession>A0A239CII2</accession>
<organism evidence="3 4">
    <name type="scientific">Pseudomonas segetis</name>
    <dbReference type="NCBI Taxonomy" id="298908"/>
    <lineage>
        <taxon>Bacteria</taxon>
        <taxon>Pseudomonadati</taxon>
        <taxon>Pseudomonadota</taxon>
        <taxon>Gammaproteobacteria</taxon>
        <taxon>Pseudomonadales</taxon>
        <taxon>Pseudomonadaceae</taxon>
        <taxon>Pseudomonas</taxon>
    </lineage>
</organism>
<evidence type="ECO:0000259" key="2">
    <source>
        <dbReference type="Pfam" id="PF13369"/>
    </source>
</evidence>
<evidence type="ECO:0000313" key="3">
    <source>
        <dbReference type="EMBL" id="SNS19987.1"/>
    </source>
</evidence>
<protein>
    <submittedName>
        <fullName evidence="3">Regulator of sirC expression, contains transglutaminase-like and TPR domains</fullName>
    </submittedName>
</protein>
<dbReference type="PANTHER" id="PTHR31350:SF21">
    <property type="entry name" value="F-BOX ONLY PROTEIN 21"/>
    <property type="match status" value="1"/>
</dbReference>
<keyword evidence="4" id="KW-1185">Reference proteome</keyword>
<evidence type="ECO:0000256" key="1">
    <source>
        <dbReference type="ARBA" id="ARBA00007100"/>
    </source>
</evidence>
<dbReference type="RefSeq" id="WP_176443158.1">
    <property type="nucleotide sequence ID" value="NZ_FZOG01000002.1"/>
</dbReference>
<gene>
    <name evidence="3" type="ORF">SAMN05216255_1735</name>
</gene>
<dbReference type="Proteomes" id="UP000242915">
    <property type="component" value="Unassembled WGS sequence"/>
</dbReference>
<dbReference type="PANTHER" id="PTHR31350">
    <property type="entry name" value="SI:DKEY-261L7.2"/>
    <property type="match status" value="1"/>
</dbReference>
<name>A0A239CII2_9PSED</name>
<dbReference type="EMBL" id="FZOG01000002">
    <property type="protein sequence ID" value="SNS19987.1"/>
    <property type="molecule type" value="Genomic_DNA"/>
</dbReference>
<evidence type="ECO:0000313" key="4">
    <source>
        <dbReference type="Proteomes" id="UP000242915"/>
    </source>
</evidence>
<proteinExistence type="inferred from homology"/>